<dbReference type="Proteomes" id="UP000542342">
    <property type="component" value="Unassembled WGS sequence"/>
</dbReference>
<evidence type="ECO:0000313" key="2">
    <source>
        <dbReference type="EMBL" id="MBA2226227.1"/>
    </source>
</evidence>
<reference evidence="2 3" key="1">
    <citation type="submission" date="2020-07" db="EMBL/GenBank/DDBJ databases">
        <title>Thermogemmata thermophila gen. nov., sp. nov., a novel moderate thermophilic planctomycete from a Kamchatka hot spring.</title>
        <authorList>
            <person name="Elcheninov A.G."/>
            <person name="Podosokorskaya O.A."/>
            <person name="Kovaleva O.L."/>
            <person name="Novikov A."/>
            <person name="Bonch-Osmolovskaya E.A."/>
            <person name="Toshchakov S.V."/>
            <person name="Kublanov I.V."/>
        </authorList>
    </citation>
    <scope>NUCLEOTIDE SEQUENCE [LARGE SCALE GENOMIC DNA]</scope>
    <source>
        <strain evidence="2 3">2918</strain>
    </source>
</reference>
<dbReference type="EMBL" id="JACEFB010000005">
    <property type="protein sequence ID" value="MBA2226227.1"/>
    <property type="molecule type" value="Genomic_DNA"/>
</dbReference>
<keyword evidence="3" id="KW-1185">Reference proteome</keyword>
<accession>A0A7V8VED3</accession>
<name>A0A7V8VED3_9BACT</name>
<proteinExistence type="predicted"/>
<dbReference type="RefSeq" id="WP_194537675.1">
    <property type="nucleotide sequence ID" value="NZ_JACEFB010000005.1"/>
</dbReference>
<organism evidence="2 3">
    <name type="scientific">Thermogemmata fonticola</name>
    <dbReference type="NCBI Taxonomy" id="2755323"/>
    <lineage>
        <taxon>Bacteria</taxon>
        <taxon>Pseudomonadati</taxon>
        <taxon>Planctomycetota</taxon>
        <taxon>Planctomycetia</taxon>
        <taxon>Gemmatales</taxon>
        <taxon>Gemmataceae</taxon>
        <taxon>Thermogemmata</taxon>
    </lineage>
</organism>
<protein>
    <submittedName>
        <fullName evidence="2">Uncharacterized protein</fullName>
    </submittedName>
</protein>
<gene>
    <name evidence="2" type="ORF">H0921_08645</name>
</gene>
<evidence type="ECO:0000256" key="1">
    <source>
        <dbReference type="SAM" id="MobiDB-lite"/>
    </source>
</evidence>
<comment type="caution">
    <text evidence="2">The sequence shown here is derived from an EMBL/GenBank/DDBJ whole genome shotgun (WGS) entry which is preliminary data.</text>
</comment>
<sequence>MTPHCLRTLSLLVLGGSLFRLSPLTGLSQHAFQVPQEGAAERENPAVEEVGSLPAGKLAAPEEKARGGIAAAGPEGTAEKHRGGELQPQLLQNAVGVPVPEEVGRRGEAPGGAGAMRRPHGLLLVSLVAGYAG</sequence>
<evidence type="ECO:0000313" key="3">
    <source>
        <dbReference type="Proteomes" id="UP000542342"/>
    </source>
</evidence>
<feature type="region of interest" description="Disordered" evidence="1">
    <location>
        <begin position="35"/>
        <end position="67"/>
    </location>
</feature>
<dbReference type="AlphaFoldDB" id="A0A7V8VED3"/>